<organism evidence="8 9">
    <name type="scientific">Caballeronia udeis</name>
    <dbReference type="NCBI Taxonomy" id="1232866"/>
    <lineage>
        <taxon>Bacteria</taxon>
        <taxon>Pseudomonadati</taxon>
        <taxon>Pseudomonadota</taxon>
        <taxon>Betaproteobacteria</taxon>
        <taxon>Burkholderiales</taxon>
        <taxon>Burkholderiaceae</taxon>
        <taxon>Caballeronia</taxon>
    </lineage>
</organism>
<dbReference type="GO" id="GO:0006310">
    <property type="term" value="P:DNA recombination"/>
    <property type="evidence" value="ECO:0007669"/>
    <property type="project" value="UniProtKB-KW"/>
</dbReference>
<reference evidence="8 9" key="1">
    <citation type="submission" date="2016-01" db="EMBL/GenBank/DDBJ databases">
        <authorList>
            <person name="Oliw E.H."/>
        </authorList>
    </citation>
    <scope>NUCLEOTIDE SEQUENCE [LARGE SCALE GENOMIC DNA]</scope>
    <source>
        <strain evidence="8">LMG 27134</strain>
    </source>
</reference>
<evidence type="ECO:0000256" key="2">
    <source>
        <dbReference type="ARBA" id="ARBA00022908"/>
    </source>
</evidence>
<keyword evidence="2" id="KW-0229">DNA integration</keyword>
<dbReference type="Gene3D" id="1.10.443.10">
    <property type="entry name" value="Intergrase catalytic core"/>
    <property type="match status" value="1"/>
</dbReference>
<dbReference type="PANTHER" id="PTHR30349">
    <property type="entry name" value="PHAGE INTEGRASE-RELATED"/>
    <property type="match status" value="1"/>
</dbReference>
<accession>A0A158JK21</accession>
<dbReference type="InterPro" id="IPR010998">
    <property type="entry name" value="Integrase_recombinase_N"/>
</dbReference>
<evidence type="ECO:0000259" key="6">
    <source>
        <dbReference type="PROSITE" id="PS51898"/>
    </source>
</evidence>
<feature type="domain" description="Core-binding (CB)" evidence="7">
    <location>
        <begin position="2"/>
        <end position="95"/>
    </location>
</feature>
<dbReference type="PANTHER" id="PTHR30349:SF81">
    <property type="entry name" value="TYROSINE RECOMBINASE XERC"/>
    <property type="match status" value="1"/>
</dbReference>
<evidence type="ECO:0000259" key="7">
    <source>
        <dbReference type="PROSITE" id="PS51900"/>
    </source>
</evidence>
<evidence type="ECO:0000313" key="8">
    <source>
        <dbReference type="EMBL" id="SAL68975.1"/>
    </source>
</evidence>
<protein>
    <submittedName>
        <fullName evidence="8">Integrase domain-containing protein</fullName>
    </submittedName>
</protein>
<dbReference type="InterPro" id="IPR050090">
    <property type="entry name" value="Tyrosine_recombinase_XerCD"/>
</dbReference>
<sequence>MTTLAPHLTAFLREHLPRERNASPHTVATYAHCFSLLVRFAAKRLSRRPSELCVEDLAPELVRKFLDDIEIGRGNCTRTRNARLAAIRAFFRYLEYQVPTCLDQVMRIRALPQKRTDIALIDYLTREEIQALLDAPRTDNVSGTRDRAMLHLTYTLGLRVSELLSLRTDDFPNRSFATVRILGKGRRERVLPLWRETQTVLRAWIAVRPPAMTPELFLNRNGRPMSRDGFAHRLAQHVAVAAQKQASLLDKHVTPHVLRHSCAMHTLAATGDIRKVALWLGHAGIATTEAYLRVDPAEKLAVLTAQTPPSIKPGKFRTPSDKLIAMLSEVRNGA</sequence>
<gene>
    <name evidence="8" type="ORF">AWB69_08121</name>
</gene>
<evidence type="ECO:0000313" key="9">
    <source>
        <dbReference type="Proteomes" id="UP000054683"/>
    </source>
</evidence>
<dbReference type="PROSITE" id="PS51898">
    <property type="entry name" value="TYR_RECOMBINASE"/>
    <property type="match status" value="1"/>
</dbReference>
<evidence type="ECO:0000256" key="3">
    <source>
        <dbReference type="ARBA" id="ARBA00023125"/>
    </source>
</evidence>
<dbReference type="RefSeq" id="WP_062092222.1">
    <property type="nucleotide sequence ID" value="NZ_FCOK02000095.1"/>
</dbReference>
<dbReference type="AlphaFoldDB" id="A0A158JK21"/>
<dbReference type="PROSITE" id="PS51900">
    <property type="entry name" value="CB"/>
    <property type="match status" value="1"/>
</dbReference>
<name>A0A158JK21_9BURK</name>
<dbReference type="GO" id="GO:0015074">
    <property type="term" value="P:DNA integration"/>
    <property type="evidence" value="ECO:0007669"/>
    <property type="project" value="UniProtKB-KW"/>
</dbReference>
<dbReference type="InterPro" id="IPR044068">
    <property type="entry name" value="CB"/>
</dbReference>
<dbReference type="InterPro" id="IPR002104">
    <property type="entry name" value="Integrase_catalytic"/>
</dbReference>
<dbReference type="OrthoDB" id="5415821at2"/>
<keyword evidence="3 5" id="KW-0238">DNA-binding</keyword>
<evidence type="ECO:0000256" key="1">
    <source>
        <dbReference type="ARBA" id="ARBA00022829"/>
    </source>
</evidence>
<dbReference type="GO" id="GO:0003677">
    <property type="term" value="F:DNA binding"/>
    <property type="evidence" value="ECO:0007669"/>
    <property type="project" value="UniProtKB-UniRule"/>
</dbReference>
<dbReference type="InterPro" id="IPR004107">
    <property type="entry name" value="Integrase_SAM-like_N"/>
</dbReference>
<dbReference type="GO" id="GO:0007059">
    <property type="term" value="P:chromosome segregation"/>
    <property type="evidence" value="ECO:0007669"/>
    <property type="project" value="UniProtKB-KW"/>
</dbReference>
<dbReference type="InterPro" id="IPR011010">
    <property type="entry name" value="DNA_brk_join_enz"/>
</dbReference>
<evidence type="ECO:0000256" key="4">
    <source>
        <dbReference type="ARBA" id="ARBA00023172"/>
    </source>
</evidence>
<dbReference type="EMBL" id="FCOK02000095">
    <property type="protein sequence ID" value="SAL68975.1"/>
    <property type="molecule type" value="Genomic_DNA"/>
</dbReference>
<keyword evidence="1" id="KW-0159">Chromosome partition</keyword>
<feature type="domain" description="Tyr recombinase" evidence="6">
    <location>
        <begin position="119"/>
        <end position="304"/>
    </location>
</feature>
<proteinExistence type="predicted"/>
<dbReference type="Pfam" id="PF00589">
    <property type="entry name" value="Phage_integrase"/>
    <property type="match status" value="1"/>
</dbReference>
<dbReference type="InterPro" id="IPR013762">
    <property type="entry name" value="Integrase-like_cat_sf"/>
</dbReference>
<dbReference type="Proteomes" id="UP000054683">
    <property type="component" value="Unassembled WGS sequence"/>
</dbReference>
<dbReference type="Gene3D" id="1.10.150.130">
    <property type="match status" value="1"/>
</dbReference>
<dbReference type="SUPFAM" id="SSF56349">
    <property type="entry name" value="DNA breaking-rejoining enzymes"/>
    <property type="match status" value="1"/>
</dbReference>
<dbReference type="Pfam" id="PF02899">
    <property type="entry name" value="Phage_int_SAM_1"/>
    <property type="match status" value="1"/>
</dbReference>
<keyword evidence="4" id="KW-0233">DNA recombination</keyword>
<evidence type="ECO:0000256" key="5">
    <source>
        <dbReference type="PROSITE-ProRule" id="PRU01248"/>
    </source>
</evidence>